<accession>A0ACD5TXR3</accession>
<dbReference type="EnsemblPlants" id="AVESA.00010b.r2.1DG0146250.1">
    <property type="protein sequence ID" value="AVESA.00010b.r2.1DG0146250.1.CDS.1"/>
    <property type="gene ID" value="AVESA.00010b.r2.1DG0146250"/>
</dbReference>
<dbReference type="Proteomes" id="UP001732700">
    <property type="component" value="Chromosome 1D"/>
</dbReference>
<evidence type="ECO:0000313" key="2">
    <source>
        <dbReference type="Proteomes" id="UP001732700"/>
    </source>
</evidence>
<name>A0ACD5TXR3_AVESA</name>
<keyword evidence="2" id="KW-1185">Reference proteome</keyword>
<organism evidence="1 2">
    <name type="scientific">Avena sativa</name>
    <name type="common">Oat</name>
    <dbReference type="NCBI Taxonomy" id="4498"/>
    <lineage>
        <taxon>Eukaryota</taxon>
        <taxon>Viridiplantae</taxon>
        <taxon>Streptophyta</taxon>
        <taxon>Embryophyta</taxon>
        <taxon>Tracheophyta</taxon>
        <taxon>Spermatophyta</taxon>
        <taxon>Magnoliopsida</taxon>
        <taxon>Liliopsida</taxon>
        <taxon>Poales</taxon>
        <taxon>Poaceae</taxon>
        <taxon>BOP clade</taxon>
        <taxon>Pooideae</taxon>
        <taxon>Poodae</taxon>
        <taxon>Poeae</taxon>
        <taxon>Poeae Chloroplast Group 1 (Aveneae type)</taxon>
        <taxon>Aveninae</taxon>
        <taxon>Avena</taxon>
    </lineage>
</organism>
<protein>
    <submittedName>
        <fullName evidence="1">Uncharacterized protein</fullName>
    </submittedName>
</protein>
<reference evidence="1" key="2">
    <citation type="submission" date="2025-09" db="UniProtKB">
        <authorList>
            <consortium name="EnsemblPlants"/>
        </authorList>
    </citation>
    <scope>IDENTIFICATION</scope>
</reference>
<proteinExistence type="predicted"/>
<reference evidence="1" key="1">
    <citation type="submission" date="2021-05" db="EMBL/GenBank/DDBJ databases">
        <authorList>
            <person name="Scholz U."/>
            <person name="Mascher M."/>
            <person name="Fiebig A."/>
        </authorList>
    </citation>
    <scope>NUCLEOTIDE SEQUENCE [LARGE SCALE GENOMIC DNA]</scope>
</reference>
<evidence type="ECO:0000313" key="1">
    <source>
        <dbReference type="EnsemblPlants" id="AVESA.00010b.r2.1DG0146250.1.CDS.1"/>
    </source>
</evidence>
<sequence>MPHCEAALYDALLAANWEPRAQLRRVCVLGNSFRRYALQAEDNRSGPAAKAKLVLEAERFAWEERVDEANDVDEEDGFARAFNETSWHFFEVDDHVDQRKEISSEALSFEKIITVTL</sequence>